<dbReference type="FunFam" id="1.20.1250.20:FF:000399">
    <property type="entry name" value="MFS general substrate transporter"/>
    <property type="match status" value="1"/>
</dbReference>
<dbReference type="PANTHER" id="PTHR43791">
    <property type="entry name" value="PERMEASE-RELATED"/>
    <property type="match status" value="1"/>
</dbReference>
<feature type="transmembrane region" description="Helical" evidence="6">
    <location>
        <begin position="164"/>
        <end position="183"/>
    </location>
</feature>
<dbReference type="FunFam" id="1.20.1250.20:FF:000278">
    <property type="entry name" value="Putative MFS transporter"/>
    <property type="match status" value="1"/>
</dbReference>
<dbReference type="Proteomes" id="UP001304895">
    <property type="component" value="Unassembled WGS sequence"/>
</dbReference>
<feature type="transmembrane region" description="Helical" evidence="6">
    <location>
        <begin position="439"/>
        <end position="463"/>
    </location>
</feature>
<evidence type="ECO:0000256" key="1">
    <source>
        <dbReference type="ARBA" id="ARBA00004141"/>
    </source>
</evidence>
<evidence type="ECO:0000313" key="8">
    <source>
        <dbReference type="EMBL" id="KAK4138016.1"/>
    </source>
</evidence>
<reference evidence="8" key="1">
    <citation type="journal article" date="2023" name="Mol. Phylogenet. Evol.">
        <title>Genome-scale phylogeny and comparative genomics of the fungal order Sordariales.</title>
        <authorList>
            <person name="Hensen N."/>
            <person name="Bonometti L."/>
            <person name="Westerberg I."/>
            <person name="Brannstrom I.O."/>
            <person name="Guillou S."/>
            <person name="Cros-Aarteil S."/>
            <person name="Calhoun S."/>
            <person name="Haridas S."/>
            <person name="Kuo A."/>
            <person name="Mondo S."/>
            <person name="Pangilinan J."/>
            <person name="Riley R."/>
            <person name="LaButti K."/>
            <person name="Andreopoulos B."/>
            <person name="Lipzen A."/>
            <person name="Chen C."/>
            <person name="Yan M."/>
            <person name="Daum C."/>
            <person name="Ng V."/>
            <person name="Clum A."/>
            <person name="Steindorff A."/>
            <person name="Ohm R.A."/>
            <person name="Martin F."/>
            <person name="Silar P."/>
            <person name="Natvig D.O."/>
            <person name="Lalanne C."/>
            <person name="Gautier V."/>
            <person name="Ament-Velasquez S.L."/>
            <person name="Kruys A."/>
            <person name="Hutchinson M.I."/>
            <person name="Powell A.J."/>
            <person name="Barry K."/>
            <person name="Miller A.N."/>
            <person name="Grigoriev I.V."/>
            <person name="Debuchy R."/>
            <person name="Gladieux P."/>
            <person name="Hiltunen Thoren M."/>
            <person name="Johannesson H."/>
        </authorList>
    </citation>
    <scope>NUCLEOTIDE SEQUENCE</scope>
    <source>
        <strain evidence="8">CBS 123565</strain>
    </source>
</reference>
<feature type="transmembrane region" description="Helical" evidence="6">
    <location>
        <begin position="346"/>
        <end position="368"/>
    </location>
</feature>
<dbReference type="PROSITE" id="PS50850">
    <property type="entry name" value="MFS"/>
    <property type="match status" value="1"/>
</dbReference>
<evidence type="ECO:0000313" key="9">
    <source>
        <dbReference type="Proteomes" id="UP001304895"/>
    </source>
</evidence>
<dbReference type="EMBL" id="MU853402">
    <property type="protein sequence ID" value="KAK4138016.1"/>
    <property type="molecule type" value="Genomic_DNA"/>
</dbReference>
<keyword evidence="9" id="KW-1185">Reference proteome</keyword>
<dbReference type="SUPFAM" id="SSF103473">
    <property type="entry name" value="MFS general substrate transporter"/>
    <property type="match status" value="1"/>
</dbReference>
<evidence type="ECO:0000256" key="3">
    <source>
        <dbReference type="ARBA" id="ARBA00022692"/>
    </source>
</evidence>
<feature type="transmembrane region" description="Helical" evidence="6">
    <location>
        <begin position="380"/>
        <end position="401"/>
    </location>
</feature>
<dbReference type="GO" id="GO:0015295">
    <property type="term" value="F:solute:proton symporter activity"/>
    <property type="evidence" value="ECO:0007669"/>
    <property type="project" value="TreeGrafter"/>
</dbReference>
<sequence>MAHDPGPTRGDDKIMPEDQVLSSECAAENGRDSAVELGKTRAAIHDYDIDRVEKVYRKIDLRIIPAFWVLYFLASAIRSNIGIAQTMNKASQHDLASVLGLSARDTSTALALFYVAYVLFDLPSNLVMSRLSPRVWMARIVFAVGVIGTCFTAVQSAWSVKLLRFLLGVVIAGMWPGMAYYLTLFYPPSRTGKRIGMYFTAAQVSAAVVGLVSAGFQQMDGVRGLVGFRWMFLVYGLLAVVLGVVLLWWLPDRPLAPGEERAHDGWMKWLPPSPEALEGEDALVHYHDLRRVYHSPRWNMRDLWQVLVDWRMWPLVMMYFGVVGVGIGTQLYGSVIIASIDPTFTGVQVSLLFAPIWIMDLCAILLVTPISDRFHRYRPFFFSAAVCIQIAGLLTVTFALSNPWARYGGLLMVGFGLGPTVPICMTWTNEIFQRRHGEVGVAAASALVSGLGNLGSVTTTYALYTGWPADAAKGPHQFRRSNFAMIGILCMSIASSIVMMVLLRIFGNEPAQKVSSSGSSAADAEEILDGAARREVHQRGFGRMWWNKRA</sequence>
<feature type="transmembrane region" description="Helical" evidence="6">
    <location>
        <begin position="66"/>
        <end position="87"/>
    </location>
</feature>
<feature type="transmembrane region" description="Helical" evidence="6">
    <location>
        <begin position="407"/>
        <end position="427"/>
    </location>
</feature>
<evidence type="ECO:0000259" key="7">
    <source>
        <dbReference type="PROSITE" id="PS50850"/>
    </source>
</evidence>
<dbReference type="Pfam" id="PF07690">
    <property type="entry name" value="MFS_1"/>
    <property type="match status" value="1"/>
</dbReference>
<reference evidence="8" key="2">
    <citation type="submission" date="2023-05" db="EMBL/GenBank/DDBJ databases">
        <authorList>
            <consortium name="Lawrence Berkeley National Laboratory"/>
            <person name="Steindorff A."/>
            <person name="Hensen N."/>
            <person name="Bonometti L."/>
            <person name="Westerberg I."/>
            <person name="Brannstrom I.O."/>
            <person name="Guillou S."/>
            <person name="Cros-Aarteil S."/>
            <person name="Calhoun S."/>
            <person name="Haridas S."/>
            <person name="Kuo A."/>
            <person name="Mondo S."/>
            <person name="Pangilinan J."/>
            <person name="Riley R."/>
            <person name="Labutti K."/>
            <person name="Andreopoulos B."/>
            <person name="Lipzen A."/>
            <person name="Chen C."/>
            <person name="Yanf M."/>
            <person name="Daum C."/>
            <person name="Ng V."/>
            <person name="Clum A."/>
            <person name="Ohm R."/>
            <person name="Martin F."/>
            <person name="Silar P."/>
            <person name="Natvig D."/>
            <person name="Lalanne C."/>
            <person name="Gautier V."/>
            <person name="Ament-Velasquez S.L."/>
            <person name="Kruys A."/>
            <person name="Hutchinson M.I."/>
            <person name="Powell A.J."/>
            <person name="Barry K."/>
            <person name="Miller A.N."/>
            <person name="Grigoriev I.V."/>
            <person name="Debuchy R."/>
            <person name="Gladieux P."/>
            <person name="Thoren M.H."/>
            <person name="Johannesson H."/>
        </authorList>
    </citation>
    <scope>NUCLEOTIDE SEQUENCE</scope>
    <source>
        <strain evidence="8">CBS 123565</strain>
    </source>
</reference>
<feature type="transmembrane region" description="Helical" evidence="6">
    <location>
        <begin position="228"/>
        <end position="250"/>
    </location>
</feature>
<evidence type="ECO:0000256" key="2">
    <source>
        <dbReference type="ARBA" id="ARBA00022448"/>
    </source>
</evidence>
<dbReference type="GO" id="GO:1905135">
    <property type="term" value="P:biotin import across plasma membrane"/>
    <property type="evidence" value="ECO:0007669"/>
    <property type="project" value="TreeGrafter"/>
</dbReference>
<comment type="caution">
    <text evidence="8">The sequence shown here is derived from an EMBL/GenBank/DDBJ whole genome shotgun (WGS) entry which is preliminary data.</text>
</comment>
<name>A0AAN6UUD7_9PEZI</name>
<feature type="transmembrane region" description="Helical" evidence="6">
    <location>
        <begin position="483"/>
        <end position="506"/>
    </location>
</feature>
<dbReference type="GO" id="GO:0015225">
    <property type="term" value="F:biotin transmembrane transporter activity"/>
    <property type="evidence" value="ECO:0007669"/>
    <property type="project" value="TreeGrafter"/>
</dbReference>
<dbReference type="InterPro" id="IPR036259">
    <property type="entry name" value="MFS_trans_sf"/>
</dbReference>
<comment type="subcellular location">
    <subcellularLocation>
        <location evidence="1">Membrane</location>
        <topology evidence="1">Multi-pass membrane protein</topology>
    </subcellularLocation>
</comment>
<evidence type="ECO:0000256" key="5">
    <source>
        <dbReference type="ARBA" id="ARBA00023136"/>
    </source>
</evidence>
<organism evidence="8 9">
    <name type="scientific">Trichocladium antarcticum</name>
    <dbReference type="NCBI Taxonomy" id="1450529"/>
    <lineage>
        <taxon>Eukaryota</taxon>
        <taxon>Fungi</taxon>
        <taxon>Dikarya</taxon>
        <taxon>Ascomycota</taxon>
        <taxon>Pezizomycotina</taxon>
        <taxon>Sordariomycetes</taxon>
        <taxon>Sordariomycetidae</taxon>
        <taxon>Sordariales</taxon>
        <taxon>Chaetomiaceae</taxon>
        <taxon>Trichocladium</taxon>
    </lineage>
</organism>
<dbReference type="Gene3D" id="1.20.1250.20">
    <property type="entry name" value="MFS general substrate transporter like domains"/>
    <property type="match status" value="2"/>
</dbReference>
<feature type="transmembrane region" description="Helical" evidence="6">
    <location>
        <begin position="140"/>
        <end position="158"/>
    </location>
</feature>
<gene>
    <name evidence="8" type="ORF">BT67DRAFT_128262</name>
</gene>
<dbReference type="GO" id="GO:0005886">
    <property type="term" value="C:plasma membrane"/>
    <property type="evidence" value="ECO:0007669"/>
    <property type="project" value="TreeGrafter"/>
</dbReference>
<proteinExistence type="predicted"/>
<feature type="transmembrane region" description="Helical" evidence="6">
    <location>
        <begin position="107"/>
        <end position="128"/>
    </location>
</feature>
<feature type="domain" description="Major facilitator superfamily (MFS) profile" evidence="7">
    <location>
        <begin position="63"/>
        <end position="512"/>
    </location>
</feature>
<keyword evidence="5 6" id="KW-0472">Membrane</keyword>
<feature type="transmembrane region" description="Helical" evidence="6">
    <location>
        <begin position="316"/>
        <end position="340"/>
    </location>
</feature>
<dbReference type="GO" id="GO:1901604">
    <property type="term" value="F:dethiobiotin transmembrane transporter activity"/>
    <property type="evidence" value="ECO:0007669"/>
    <property type="project" value="TreeGrafter"/>
</dbReference>
<dbReference type="PANTHER" id="PTHR43791:SF33">
    <property type="entry name" value="VITAMIN H TRANSPORTER 1"/>
    <property type="match status" value="1"/>
</dbReference>
<keyword evidence="3 6" id="KW-0812">Transmembrane</keyword>
<keyword evidence="2" id="KW-0813">Transport</keyword>
<dbReference type="AlphaFoldDB" id="A0AAN6UUD7"/>
<keyword evidence="4 6" id="KW-1133">Transmembrane helix</keyword>
<feature type="transmembrane region" description="Helical" evidence="6">
    <location>
        <begin position="195"/>
        <end position="216"/>
    </location>
</feature>
<protein>
    <submittedName>
        <fullName evidence="8">MFS general substrate transporter</fullName>
    </submittedName>
</protein>
<dbReference type="InterPro" id="IPR011701">
    <property type="entry name" value="MFS"/>
</dbReference>
<evidence type="ECO:0000256" key="6">
    <source>
        <dbReference type="SAM" id="Phobius"/>
    </source>
</evidence>
<dbReference type="InterPro" id="IPR020846">
    <property type="entry name" value="MFS_dom"/>
</dbReference>
<evidence type="ECO:0000256" key="4">
    <source>
        <dbReference type="ARBA" id="ARBA00022989"/>
    </source>
</evidence>
<accession>A0AAN6UUD7</accession>